<accession>A0A0A9FPV9</accession>
<dbReference type="AlphaFoldDB" id="A0A0A9FPV9"/>
<reference evidence="1" key="2">
    <citation type="journal article" date="2015" name="Data Brief">
        <title>Shoot transcriptome of the giant reed, Arundo donax.</title>
        <authorList>
            <person name="Barrero R.A."/>
            <person name="Guerrero F.D."/>
            <person name="Moolhuijzen P."/>
            <person name="Goolsby J.A."/>
            <person name="Tidwell J."/>
            <person name="Bellgard S.E."/>
            <person name="Bellgard M.I."/>
        </authorList>
    </citation>
    <scope>NUCLEOTIDE SEQUENCE</scope>
    <source>
        <tissue evidence="1">Shoot tissue taken approximately 20 cm above the soil surface</tissue>
    </source>
</reference>
<protein>
    <submittedName>
        <fullName evidence="1">Uncharacterized protein</fullName>
    </submittedName>
</protein>
<proteinExistence type="predicted"/>
<dbReference type="EMBL" id="GBRH01183041">
    <property type="protein sequence ID" value="JAE14855.1"/>
    <property type="molecule type" value="Transcribed_RNA"/>
</dbReference>
<evidence type="ECO:0000313" key="1">
    <source>
        <dbReference type="EMBL" id="JAE14855.1"/>
    </source>
</evidence>
<reference evidence="1" key="1">
    <citation type="submission" date="2014-09" db="EMBL/GenBank/DDBJ databases">
        <authorList>
            <person name="Magalhaes I.L.F."/>
            <person name="Oliveira U."/>
            <person name="Santos F.R."/>
            <person name="Vidigal T.H.D.A."/>
            <person name="Brescovit A.D."/>
            <person name="Santos A.J."/>
        </authorList>
    </citation>
    <scope>NUCLEOTIDE SEQUENCE</scope>
    <source>
        <tissue evidence="1">Shoot tissue taken approximately 20 cm above the soil surface</tissue>
    </source>
</reference>
<organism evidence="1">
    <name type="scientific">Arundo donax</name>
    <name type="common">Giant reed</name>
    <name type="synonym">Donax arundinaceus</name>
    <dbReference type="NCBI Taxonomy" id="35708"/>
    <lineage>
        <taxon>Eukaryota</taxon>
        <taxon>Viridiplantae</taxon>
        <taxon>Streptophyta</taxon>
        <taxon>Embryophyta</taxon>
        <taxon>Tracheophyta</taxon>
        <taxon>Spermatophyta</taxon>
        <taxon>Magnoliopsida</taxon>
        <taxon>Liliopsida</taxon>
        <taxon>Poales</taxon>
        <taxon>Poaceae</taxon>
        <taxon>PACMAD clade</taxon>
        <taxon>Arundinoideae</taxon>
        <taxon>Arundineae</taxon>
        <taxon>Arundo</taxon>
    </lineage>
</organism>
<name>A0A0A9FPV9_ARUDO</name>
<sequence length="19" mass="2029">MSLLLEVDSSMGSSQANIF</sequence>